<feature type="repeat" description="TPR" evidence="1">
    <location>
        <begin position="448"/>
        <end position="481"/>
    </location>
</feature>
<sequence length="752" mass="90005">MMENFNDKDIIEWINNKQYSNLVFLNDQWLDSDNKWYLGFYYFFQLQRGRNTKAIIKEVVLRYGDNSSAYLYLAQTAKKIYNSFYNNHIPIGFCREAVKMNPSNSEAHWILYTISRDVNSFIKAIELEYRIENYEQISAWLNEHYRHHYNDFSRLTHETWFFLRSILQNSKIETNNEILIWAFFNLDEVESCLRLVDDSKHVDFEIIKTYYDNNLINKKLAIEKLYYWEIDKLLEGDDKNIYIEYVKEAKKNKSNPTHAVLIQKAFKAKVYEDIEHYYKEVKKSDSFFIHRSSGLYFLLAQLELGQTLDENEVDFFHRNFDSLDDESKLLYQVLKFKLNLQKVKETTIEGFFLENFAPYQAAQKIINQPKIIEHYLYDSLKEELYQLKVNWYSEYNKRQLDGLKTKLLNVDMTDDDFQYLHHFGIECHEYNFVIKSVVEYHQHTAPSISSYNCIGVCYERKGDIEMAFKYYNLALKLMQSQQEFNYIIISNYIYAAKRLPQIKLPDDELHKLCNLFNIELTNQFTWDIFLTRPTRHNCLFKYTSFSMNTIDSLLNKYFYLAEKEQLNDPIELPDIETVDDDTLIASNYRLCSLTNNNNSMLMWSHYAQEHQGIMIEYWFGGEFPSGVGIGKVSYSDGLKRSKEKAFYTFNQYLLTKNSDWEYEDEVRIFSNQTDKVNFELFDYPNININNINACVSSITLGYKFPFDKRELIFNIVSMINSNRKEYEPLVKLREAYIDDENKFSLKYRDLLD</sequence>
<evidence type="ECO:0000313" key="3">
    <source>
        <dbReference type="Proteomes" id="UP000241404"/>
    </source>
</evidence>
<dbReference type="PROSITE" id="PS50005">
    <property type="entry name" value="TPR"/>
    <property type="match status" value="1"/>
</dbReference>
<keyword evidence="1" id="KW-0802">TPR repeat</keyword>
<organism evidence="2 3">
    <name type="scientific">Photobacterium damselae</name>
    <dbReference type="NCBI Taxonomy" id="38293"/>
    <lineage>
        <taxon>Bacteria</taxon>
        <taxon>Pseudomonadati</taxon>
        <taxon>Pseudomonadota</taxon>
        <taxon>Gammaproteobacteria</taxon>
        <taxon>Vibrionales</taxon>
        <taxon>Vibrionaceae</taxon>
        <taxon>Photobacterium</taxon>
    </lineage>
</organism>
<dbReference type="RefSeq" id="WP_081282904.1">
    <property type="nucleotide sequence ID" value="NZ_LZFH01000003.1"/>
</dbReference>
<evidence type="ECO:0000313" key="2">
    <source>
        <dbReference type="EMBL" id="PSU17195.1"/>
    </source>
</evidence>
<comment type="caution">
    <text evidence="2">The sequence shown here is derived from an EMBL/GenBank/DDBJ whole genome shotgun (WGS) entry which is preliminary data.</text>
</comment>
<gene>
    <name evidence="2" type="ORF">CTM90_09815</name>
</gene>
<evidence type="ECO:0000256" key="1">
    <source>
        <dbReference type="PROSITE-ProRule" id="PRU00339"/>
    </source>
</evidence>
<dbReference type="InterPro" id="IPR019734">
    <property type="entry name" value="TPR_rpt"/>
</dbReference>
<name>A0ABD6X473_PHODM</name>
<dbReference type="AlphaFoldDB" id="A0ABD6X473"/>
<proteinExistence type="predicted"/>
<dbReference type="EMBL" id="PYMM01000004">
    <property type="protein sequence ID" value="PSU17195.1"/>
    <property type="molecule type" value="Genomic_DNA"/>
</dbReference>
<dbReference type="SMART" id="SM00028">
    <property type="entry name" value="TPR"/>
    <property type="match status" value="1"/>
</dbReference>
<reference evidence="2 3" key="1">
    <citation type="submission" date="2018-03" db="EMBL/GenBank/DDBJ databases">
        <title>Whole genome sequencing of Histamine producing bacteria.</title>
        <authorList>
            <person name="Butler K."/>
        </authorList>
    </citation>
    <scope>NUCLEOTIDE SEQUENCE [LARGE SCALE GENOMIC DNA]</scope>
    <source>
        <strain evidence="2 3">BT-6</strain>
    </source>
</reference>
<protein>
    <submittedName>
        <fullName evidence="2">DUF2971 domain-containing protein</fullName>
    </submittedName>
</protein>
<dbReference type="Proteomes" id="UP000241404">
    <property type="component" value="Unassembled WGS sequence"/>
</dbReference>
<accession>A0ABD6X473</accession>